<dbReference type="PANTHER" id="PTHR42923">
    <property type="entry name" value="PROTOPORPHYRINOGEN OXIDASE"/>
    <property type="match status" value="1"/>
</dbReference>
<evidence type="ECO:0000313" key="2">
    <source>
        <dbReference type="EMBL" id="SDF45866.1"/>
    </source>
</evidence>
<keyword evidence="3" id="KW-1185">Reference proteome</keyword>
<sequence length="435" mass="48289">MTDRGLKCAVIGSGVSGLATAWLLAPHHEVTVFEAEDRPGGHARTAEVDGIAVDTGFIVCNRRTYPLFIPLLEHLGVELADSDMSFAASFGNGALEYGTTRTRDLFAQARRLADPSHWRMINDILRFFRQAPQRVEAGQSIGELLSALGLGTEFRDRFLMPISGAIWSTPTRDMMDFPAESFVRFFENHGLLTVNDQPQWLTVRGGSARYVEALLAATQARLRLGCPVSAVVRDGMGVNVISAHGAERFDRVILATHAPQALRMLERPDPQEQAILGTFRTEPNRMVLHSDTRFLPRRRSIWSSWNYVTEGDTALSGRPISLSYWMNRLQPLGTDRPMIVTLNPEHEPRHIHDEAELNHPQYDAATVSAQARLPGIQGRGGVHYAGAWTRYGFHEDGVLSALRVAQSMGIDWPLGADPWAAERPPEPRPFLEAAE</sequence>
<dbReference type="Gene3D" id="3.50.50.60">
    <property type="entry name" value="FAD/NAD(P)-binding domain"/>
    <property type="match status" value="1"/>
</dbReference>
<evidence type="ECO:0000259" key="1">
    <source>
        <dbReference type="Pfam" id="PF01593"/>
    </source>
</evidence>
<accession>A0A1G7L903</accession>
<dbReference type="AlphaFoldDB" id="A0A1G7L903"/>
<dbReference type="InterPro" id="IPR050464">
    <property type="entry name" value="Zeta_carotene_desat/Oxidored"/>
</dbReference>
<name>A0A1G7L903_9RHOB</name>
<dbReference type="Pfam" id="PF01593">
    <property type="entry name" value="Amino_oxidase"/>
    <property type="match status" value="1"/>
</dbReference>
<feature type="domain" description="Amine oxidase" evidence="1">
    <location>
        <begin position="15"/>
        <end position="323"/>
    </location>
</feature>
<dbReference type="InterPro" id="IPR036188">
    <property type="entry name" value="FAD/NAD-bd_sf"/>
</dbReference>
<dbReference type="InterPro" id="IPR002937">
    <property type="entry name" value="Amino_oxidase"/>
</dbReference>
<dbReference type="STRING" id="282683.SAMN04488105_12241"/>
<protein>
    <recommendedName>
        <fullName evidence="1">Amine oxidase domain-containing protein</fullName>
    </recommendedName>
</protein>
<proteinExistence type="predicted"/>
<dbReference type="EMBL" id="FNAV01000022">
    <property type="protein sequence ID" value="SDF45866.1"/>
    <property type="molecule type" value="Genomic_DNA"/>
</dbReference>
<dbReference type="GO" id="GO:0016491">
    <property type="term" value="F:oxidoreductase activity"/>
    <property type="evidence" value="ECO:0007669"/>
    <property type="project" value="InterPro"/>
</dbReference>
<gene>
    <name evidence="2" type="ORF">SAMN04488105_12241</name>
</gene>
<dbReference type="PANTHER" id="PTHR42923:SF17">
    <property type="entry name" value="AMINE OXIDASE DOMAIN-CONTAINING PROTEIN"/>
    <property type="match status" value="1"/>
</dbReference>
<organism evidence="2 3">
    <name type="scientific">Salipiger thiooxidans</name>
    <dbReference type="NCBI Taxonomy" id="282683"/>
    <lineage>
        <taxon>Bacteria</taxon>
        <taxon>Pseudomonadati</taxon>
        <taxon>Pseudomonadota</taxon>
        <taxon>Alphaproteobacteria</taxon>
        <taxon>Rhodobacterales</taxon>
        <taxon>Roseobacteraceae</taxon>
        <taxon>Salipiger</taxon>
    </lineage>
</organism>
<reference evidence="3" key="1">
    <citation type="submission" date="2016-10" db="EMBL/GenBank/DDBJ databases">
        <authorList>
            <person name="Varghese N."/>
            <person name="Submissions S."/>
        </authorList>
    </citation>
    <scope>NUCLEOTIDE SEQUENCE [LARGE SCALE GENOMIC DNA]</scope>
    <source>
        <strain evidence="3">DSM 10146</strain>
    </source>
</reference>
<dbReference type="SUPFAM" id="SSF51905">
    <property type="entry name" value="FAD/NAD(P)-binding domain"/>
    <property type="match status" value="1"/>
</dbReference>
<dbReference type="Proteomes" id="UP000198994">
    <property type="component" value="Unassembled WGS sequence"/>
</dbReference>
<evidence type="ECO:0000313" key="3">
    <source>
        <dbReference type="Proteomes" id="UP000198994"/>
    </source>
</evidence>